<dbReference type="RefSeq" id="WP_340603438.1">
    <property type="nucleotide sequence ID" value="NZ_JBBMXV010000002.1"/>
</dbReference>
<reference evidence="2 3" key="1">
    <citation type="journal article" date="2019" name="Int. J. Syst. Evol. Microbiol.">
        <title>The Global Catalogue of Microorganisms (GCM) 10K type strain sequencing project: providing services to taxonomists for standard genome sequencing and annotation.</title>
        <authorList>
            <consortium name="The Broad Institute Genomics Platform"/>
            <consortium name="The Broad Institute Genome Sequencing Center for Infectious Disease"/>
            <person name="Wu L."/>
            <person name="Ma J."/>
        </authorList>
    </citation>
    <scope>NUCLEOTIDE SEQUENCE [LARGE SCALE GENOMIC DNA]</scope>
    <source>
        <strain evidence="2 3">CGMCC 1.3240</strain>
    </source>
</reference>
<evidence type="ECO:0000313" key="2">
    <source>
        <dbReference type="EMBL" id="MFC6904922.1"/>
    </source>
</evidence>
<gene>
    <name evidence="2" type="ORF">ACFQGH_06870</name>
</gene>
<dbReference type="Gene3D" id="2.130.10.10">
    <property type="entry name" value="YVTN repeat-like/Quinoprotein amine dehydrogenase"/>
    <property type="match status" value="2"/>
</dbReference>
<sequence length="406" mass="43048">MDTIRRRRFVQVAGGGLVVALAGCTDGDAEGEDDHGDHDGQDEDEGDEEGDEPGSEGLLYAFAPETTALIDPEAGEVVDELDAGGEWGDPRITRGGSRILVNEGTAAQVVVIDTEARKVASEVDVGPDPTHIYNPVEGEVWSHSDAEGAFYVIDTEELEVVDVVEAGLESEGHGKLLSHPDLDSKAYAMNVNDAAGLVIDLEARERVEEFLLEGEGGTHYKAYAPESGLAYFQRAGEPDGTDVIDTATDEVVDRLELSGGMYLSPDEELLGLLDEEGVHFIDATSEESEIVASIELEGEPGALRYHEGDDGRYGFTTNTTTPDVSVLDLEGFEEVERIETGETEGEYRAGVASGGYFATTADADGTVAIVDMDARELAAEVEVSEGVDTLQFVGGEGTSGVGYTGQ</sequence>
<dbReference type="AlphaFoldDB" id="A0ABD5V0G8"/>
<feature type="compositionally biased region" description="Acidic residues" evidence="1">
    <location>
        <begin position="27"/>
        <end position="54"/>
    </location>
</feature>
<feature type="region of interest" description="Disordered" evidence="1">
    <location>
        <begin position="25"/>
        <end position="57"/>
    </location>
</feature>
<dbReference type="EMBL" id="JBHSXQ010000002">
    <property type="protein sequence ID" value="MFC6904922.1"/>
    <property type="molecule type" value="Genomic_DNA"/>
</dbReference>
<evidence type="ECO:0000313" key="3">
    <source>
        <dbReference type="Proteomes" id="UP001596312"/>
    </source>
</evidence>
<dbReference type="InterPro" id="IPR051200">
    <property type="entry name" value="Host-pathogen_enzymatic-act"/>
</dbReference>
<proteinExistence type="predicted"/>
<dbReference type="PANTHER" id="PTHR47197">
    <property type="entry name" value="PROTEIN NIRF"/>
    <property type="match status" value="1"/>
</dbReference>
<comment type="caution">
    <text evidence="2">The sequence shown here is derived from an EMBL/GenBank/DDBJ whole genome shotgun (WGS) entry which is preliminary data.</text>
</comment>
<dbReference type="SUPFAM" id="SSF51004">
    <property type="entry name" value="C-terminal (heme d1) domain of cytochrome cd1-nitrite reductase"/>
    <property type="match status" value="1"/>
</dbReference>
<dbReference type="Proteomes" id="UP001596312">
    <property type="component" value="Unassembled WGS sequence"/>
</dbReference>
<evidence type="ECO:0000256" key="1">
    <source>
        <dbReference type="SAM" id="MobiDB-lite"/>
    </source>
</evidence>
<name>A0ABD5V0G8_9EURY</name>
<organism evidence="2 3">
    <name type="scientific">Halalkalicoccus tibetensis</name>
    <dbReference type="NCBI Taxonomy" id="175632"/>
    <lineage>
        <taxon>Archaea</taxon>
        <taxon>Methanobacteriati</taxon>
        <taxon>Methanobacteriota</taxon>
        <taxon>Stenosarchaea group</taxon>
        <taxon>Halobacteria</taxon>
        <taxon>Halobacteriales</taxon>
        <taxon>Halococcaceae</taxon>
        <taxon>Halalkalicoccus</taxon>
    </lineage>
</organism>
<dbReference type="PROSITE" id="PS51257">
    <property type="entry name" value="PROKAR_LIPOPROTEIN"/>
    <property type="match status" value="1"/>
</dbReference>
<dbReference type="InterPro" id="IPR011048">
    <property type="entry name" value="Haem_d1_sf"/>
</dbReference>
<protein>
    <submittedName>
        <fullName evidence="2">YncE family protein</fullName>
    </submittedName>
</protein>
<keyword evidence="3" id="KW-1185">Reference proteome</keyword>
<accession>A0ABD5V0G8</accession>
<dbReference type="PANTHER" id="PTHR47197:SF3">
    <property type="entry name" value="DIHYDRO-HEME D1 DEHYDROGENASE"/>
    <property type="match status" value="1"/>
</dbReference>
<dbReference type="InterPro" id="IPR015943">
    <property type="entry name" value="WD40/YVTN_repeat-like_dom_sf"/>
</dbReference>